<feature type="compositionally biased region" description="Basic and acidic residues" evidence="2">
    <location>
        <begin position="684"/>
        <end position="694"/>
    </location>
</feature>
<comment type="caution">
    <text evidence="5">The sequence shown here is derived from an EMBL/GenBank/DDBJ whole genome shotgun (WGS) entry which is preliminary data.</text>
</comment>
<feature type="transmembrane region" description="Helical" evidence="3">
    <location>
        <begin position="228"/>
        <end position="246"/>
    </location>
</feature>
<name>A0A9P6IW22_MORAP</name>
<dbReference type="GO" id="GO:0022857">
    <property type="term" value="F:transmembrane transporter activity"/>
    <property type="evidence" value="ECO:0007669"/>
    <property type="project" value="InterPro"/>
</dbReference>
<dbReference type="PANTHER" id="PTHR31084:SF3">
    <property type="entry name" value="ALPHA-FUCOSIDASE A"/>
    <property type="match status" value="1"/>
</dbReference>
<feature type="transmembrane region" description="Helical" evidence="3">
    <location>
        <begin position="501"/>
        <end position="522"/>
    </location>
</feature>
<dbReference type="Pfam" id="PF22124">
    <property type="entry name" value="Glyco_hydro_95_cat"/>
    <property type="match status" value="1"/>
</dbReference>
<evidence type="ECO:0000256" key="2">
    <source>
        <dbReference type="SAM" id="MobiDB-lite"/>
    </source>
</evidence>
<sequence length="1414" mass="156194">MSSDTSSKEKGHENPSFIPVPPSLTATASSVSVVADQKQELQAEETIDFRPVSPDDTEIHPPMFHKPPTRQFVLIIIALSFNVFLASLDQIIVSTSIPAITREYNSLGDISWLGTAYMMTSTAFQPLYGKVSDIFGRKLTMIFANVMFLLGSAVSGWATSMTMLIVGRGVAGVGAGGLMAMVFIILSDMLDMRERGKYLGFIGAVFSLSSVIGPLLGGAFTDHATWRWSFWINLPVGAVSIMFIWLNLDLPWGGSKYAWDSGIIIGLLCAGFLVAAIFIWVEWKVPREPIVPIHLYKIRNLWSTYGSLFFGGMAFFGILFYLPVYFQVVKQQSATVGGLETIPFALGIVITATASGIWVLKRGTFAFIPALGNAFFVVGAVLCVLFERDTPRVATVFILLICGLGMGCSMQVCTLAVQAAVKPKYMATVTAMVSFVRALGQVLGIAIVGSVFNNKLESSLHDHFPLDPTILEATRDYRHIMNYNDVDRDTIYNSFVNALHYVFYCSIAFCVLSFVLSCFIQHKELKTNANQQKPVEMSIEAAPQADGVVSQQHAFSSDQESSSRDYFNGHAAISEEEDSLRAQCNQFLNQPPNTDAPRAEPQLLHTYSTYSSAPENSTWRLWYRTPAKSIERDGFLIGNGRTQVLVGGAINVERLVLNEESCWSGGPGEFKKSKAGSDDEGDGDEKGGHEDEYRGGNVLEEEAVQRQEALQEFRQALKEKQVIKPSTEIVKSLLGDERGFGRPEAVGEVLIEEMRPFEKVERYTRVLDLETGVVKVSFFVGAVEYTREHFCSFPESVCLMRIKSSEPKSVNLKISLRTAHEQHAEYTNVHNRLGLRTRLGSNNMTIETQVAVKTEGSTGVSMANSRQVVALGFDAVTLYYTLGTGWSAGAYPKFEERNPHDGLVSTIDKATAQWFGDQHDKHVKDHKALFETFSLNLGRLENLKSTDELIAAARKDEDDEEESYLDALMVQYGRYLLIASSRTGSLPLSGHSSWFADEKLPQDLPSNGYKMNINLQMNYWLAESTGLGETVTPLIDYMEKLLQPRGEETAKLHYGANGWTTHTYSNIWAHTGPTAQLKSFYFPAAAAWLCHHAWDRYLYSQDYIFCGALMKGASQFWLDSLVQTNGSDDGEGESTGGIFLSSPSYSPEHGPFTEGSALDQQLIWQLFENTLAALAIVGERDKIFVQNLTNTLASLSPGLKIGNWGQLQEWNLDLDDPNEAHRHLGPLWAVYPGTTEDDLGWPKSWRAAVWARLGDGAKAFEALDLFKKHNLKQNNFLSFEEGLSGQLGAGAAVVEMLIQSRAAGSVNVLVCAESGLPNQWLQRGSVQGYRTRDGHNITAVWQDSRVTSVEISAVLKAGPLDVKIGTLKSEEETPTAKIRVTNKSSGKDVLFTRERDTIVLAMVKGATFVIQIEP</sequence>
<feature type="transmembrane region" description="Helical" evidence="3">
    <location>
        <begin position="165"/>
        <end position="186"/>
    </location>
</feature>
<keyword evidence="3" id="KW-1133">Transmembrane helix</keyword>
<dbReference type="CDD" id="cd17502">
    <property type="entry name" value="MFS_Azr1_MDR_like"/>
    <property type="match status" value="1"/>
</dbReference>
<proteinExistence type="predicted"/>
<dbReference type="InterPro" id="IPR027414">
    <property type="entry name" value="GH95_N_dom"/>
</dbReference>
<dbReference type="InterPro" id="IPR008928">
    <property type="entry name" value="6-hairpin_glycosidase_sf"/>
</dbReference>
<feature type="transmembrane region" description="Helical" evidence="3">
    <location>
        <begin position="366"/>
        <end position="386"/>
    </location>
</feature>
<evidence type="ECO:0000259" key="4">
    <source>
        <dbReference type="PROSITE" id="PS50850"/>
    </source>
</evidence>
<accession>A0A9P6IW22</accession>
<dbReference type="InterPro" id="IPR012341">
    <property type="entry name" value="6hp_glycosidase-like_sf"/>
</dbReference>
<dbReference type="EMBL" id="JAAAHY010001357">
    <property type="protein sequence ID" value="KAF9949927.1"/>
    <property type="molecule type" value="Genomic_DNA"/>
</dbReference>
<protein>
    <recommendedName>
        <fullName evidence="4">Major facilitator superfamily (MFS) profile domain-containing protein</fullName>
    </recommendedName>
</protein>
<gene>
    <name evidence="5" type="ORF">BGZ70_001575</name>
</gene>
<feature type="region of interest" description="Disordered" evidence="2">
    <location>
        <begin position="667"/>
        <end position="695"/>
    </location>
</feature>
<dbReference type="Gene3D" id="1.50.10.10">
    <property type="match status" value="1"/>
</dbReference>
<feature type="region of interest" description="Disordered" evidence="2">
    <location>
        <begin position="1"/>
        <end position="23"/>
    </location>
</feature>
<dbReference type="Pfam" id="PF14498">
    <property type="entry name" value="Glyco_hyd_65N_2"/>
    <property type="match status" value="1"/>
</dbReference>
<feature type="transmembrane region" description="Helical" evidence="3">
    <location>
        <begin position="112"/>
        <end position="129"/>
    </location>
</feature>
<feature type="transmembrane region" description="Helical" evidence="3">
    <location>
        <begin position="393"/>
        <end position="417"/>
    </location>
</feature>
<dbReference type="GO" id="GO:0005975">
    <property type="term" value="P:carbohydrate metabolic process"/>
    <property type="evidence" value="ECO:0007669"/>
    <property type="project" value="InterPro"/>
</dbReference>
<comment type="subcellular location">
    <subcellularLocation>
        <location evidence="1">Membrane</location>
        <topology evidence="1">Multi-pass membrane protein</topology>
    </subcellularLocation>
</comment>
<dbReference type="Gene3D" id="2.70.98.50">
    <property type="entry name" value="putative glycoside hydrolase family protein from bacillus halodurans"/>
    <property type="match status" value="1"/>
</dbReference>
<organism evidence="5 6">
    <name type="scientific">Mortierella alpina</name>
    <name type="common">Oleaginous fungus</name>
    <name type="synonym">Mortierella renispora</name>
    <dbReference type="NCBI Taxonomy" id="64518"/>
    <lineage>
        <taxon>Eukaryota</taxon>
        <taxon>Fungi</taxon>
        <taxon>Fungi incertae sedis</taxon>
        <taxon>Mucoromycota</taxon>
        <taxon>Mortierellomycotina</taxon>
        <taxon>Mortierellomycetes</taxon>
        <taxon>Mortierellales</taxon>
        <taxon>Mortierellaceae</taxon>
        <taxon>Mortierella</taxon>
    </lineage>
</organism>
<dbReference type="PROSITE" id="PS50850">
    <property type="entry name" value="MFS"/>
    <property type="match status" value="1"/>
</dbReference>
<evidence type="ECO:0000256" key="3">
    <source>
        <dbReference type="SAM" id="Phobius"/>
    </source>
</evidence>
<dbReference type="Proteomes" id="UP000738359">
    <property type="component" value="Unassembled WGS sequence"/>
</dbReference>
<dbReference type="InterPro" id="IPR054363">
    <property type="entry name" value="GH95_cat"/>
</dbReference>
<feature type="compositionally biased region" description="Basic and acidic residues" evidence="2">
    <location>
        <begin position="1"/>
        <end position="13"/>
    </location>
</feature>
<dbReference type="InterPro" id="IPR011701">
    <property type="entry name" value="MFS"/>
</dbReference>
<feature type="domain" description="Major facilitator superfamily (MFS) profile" evidence="4">
    <location>
        <begin position="75"/>
        <end position="525"/>
    </location>
</feature>
<feature type="transmembrane region" description="Helical" evidence="3">
    <location>
        <begin position="141"/>
        <end position="159"/>
    </location>
</feature>
<evidence type="ECO:0000313" key="6">
    <source>
        <dbReference type="Proteomes" id="UP000738359"/>
    </source>
</evidence>
<feature type="transmembrane region" description="Helical" evidence="3">
    <location>
        <begin position="429"/>
        <end position="452"/>
    </location>
</feature>
<evidence type="ECO:0000256" key="1">
    <source>
        <dbReference type="ARBA" id="ARBA00004141"/>
    </source>
</evidence>
<feature type="transmembrane region" description="Helical" evidence="3">
    <location>
        <begin position="198"/>
        <end position="216"/>
    </location>
</feature>
<dbReference type="InterPro" id="IPR020846">
    <property type="entry name" value="MFS_dom"/>
</dbReference>
<keyword evidence="3" id="KW-0812">Transmembrane</keyword>
<dbReference type="Gene3D" id="1.20.1250.20">
    <property type="entry name" value="MFS general substrate transporter like domains"/>
    <property type="match status" value="1"/>
</dbReference>
<feature type="transmembrane region" description="Helical" evidence="3">
    <location>
        <begin position="342"/>
        <end position="360"/>
    </location>
</feature>
<dbReference type="SUPFAM" id="SSF103473">
    <property type="entry name" value="MFS general substrate transporter"/>
    <property type="match status" value="1"/>
</dbReference>
<dbReference type="PRINTS" id="PR01036">
    <property type="entry name" value="TCRTETB"/>
</dbReference>
<keyword evidence="3" id="KW-0472">Membrane</keyword>
<dbReference type="PANTHER" id="PTHR31084">
    <property type="entry name" value="ALPHA-L-FUCOSIDASE 2"/>
    <property type="match status" value="1"/>
</dbReference>
<feature type="transmembrane region" description="Helical" evidence="3">
    <location>
        <begin position="301"/>
        <end position="322"/>
    </location>
</feature>
<dbReference type="GO" id="GO:0016020">
    <property type="term" value="C:membrane"/>
    <property type="evidence" value="ECO:0007669"/>
    <property type="project" value="UniProtKB-SubCell"/>
</dbReference>
<dbReference type="SUPFAM" id="SSF48208">
    <property type="entry name" value="Six-hairpin glycosidases"/>
    <property type="match status" value="1"/>
</dbReference>
<evidence type="ECO:0000313" key="5">
    <source>
        <dbReference type="EMBL" id="KAF9949927.1"/>
    </source>
</evidence>
<keyword evidence="6" id="KW-1185">Reference proteome</keyword>
<feature type="transmembrane region" description="Helical" evidence="3">
    <location>
        <begin position="258"/>
        <end position="281"/>
    </location>
</feature>
<reference evidence="5" key="1">
    <citation type="journal article" date="2020" name="Fungal Divers.">
        <title>Resolving the Mortierellaceae phylogeny through synthesis of multi-gene phylogenetics and phylogenomics.</title>
        <authorList>
            <person name="Vandepol N."/>
            <person name="Liber J."/>
            <person name="Desiro A."/>
            <person name="Na H."/>
            <person name="Kennedy M."/>
            <person name="Barry K."/>
            <person name="Grigoriev I.V."/>
            <person name="Miller A.N."/>
            <person name="O'Donnell K."/>
            <person name="Stajich J.E."/>
            <person name="Bonito G."/>
        </authorList>
    </citation>
    <scope>NUCLEOTIDE SEQUENCE</scope>
    <source>
        <strain evidence="5">CK1249</strain>
    </source>
</reference>
<feature type="transmembrane region" description="Helical" evidence="3">
    <location>
        <begin position="72"/>
        <end position="92"/>
    </location>
</feature>
<dbReference type="OrthoDB" id="2848340at2759"/>
<dbReference type="InterPro" id="IPR036259">
    <property type="entry name" value="MFS_trans_sf"/>
</dbReference>
<dbReference type="Gene3D" id="1.20.1720.10">
    <property type="entry name" value="Multidrug resistance protein D"/>
    <property type="match status" value="1"/>
</dbReference>
<dbReference type="GO" id="GO:0004560">
    <property type="term" value="F:alpha-L-fucosidase activity"/>
    <property type="evidence" value="ECO:0007669"/>
    <property type="project" value="TreeGrafter"/>
</dbReference>
<dbReference type="Pfam" id="PF07690">
    <property type="entry name" value="MFS_1"/>
    <property type="match status" value="1"/>
</dbReference>